<feature type="region of interest" description="Disordered" evidence="1">
    <location>
        <begin position="47"/>
        <end position="146"/>
    </location>
</feature>
<feature type="compositionally biased region" description="Basic residues" evidence="1">
    <location>
        <begin position="355"/>
        <end position="365"/>
    </location>
</feature>
<feature type="region of interest" description="Disordered" evidence="1">
    <location>
        <begin position="185"/>
        <end position="233"/>
    </location>
</feature>
<evidence type="ECO:0000313" key="3">
    <source>
        <dbReference type="Proteomes" id="UP000518752"/>
    </source>
</evidence>
<feature type="region of interest" description="Disordered" evidence="1">
    <location>
        <begin position="438"/>
        <end position="485"/>
    </location>
</feature>
<feature type="compositionally biased region" description="Low complexity" evidence="1">
    <location>
        <begin position="1078"/>
        <end position="1110"/>
    </location>
</feature>
<evidence type="ECO:0000256" key="1">
    <source>
        <dbReference type="SAM" id="MobiDB-lite"/>
    </source>
</evidence>
<feature type="compositionally biased region" description="Basic and acidic residues" evidence="1">
    <location>
        <begin position="945"/>
        <end position="958"/>
    </location>
</feature>
<evidence type="ECO:0000313" key="2">
    <source>
        <dbReference type="EMBL" id="KAF5391899.1"/>
    </source>
</evidence>
<feature type="compositionally biased region" description="Low complexity" evidence="1">
    <location>
        <begin position="716"/>
        <end position="733"/>
    </location>
</feature>
<name>A0A8H5MFG3_9AGAR</name>
<feature type="compositionally biased region" description="Low complexity" evidence="1">
    <location>
        <begin position="892"/>
        <end position="931"/>
    </location>
</feature>
<feature type="region of interest" description="Disordered" evidence="1">
    <location>
        <begin position="542"/>
        <end position="584"/>
    </location>
</feature>
<proteinExistence type="predicted"/>
<keyword evidence="3" id="KW-1185">Reference proteome</keyword>
<dbReference type="OrthoDB" id="3230904at2759"/>
<feature type="region of interest" description="Disordered" evidence="1">
    <location>
        <begin position="712"/>
        <end position="1190"/>
    </location>
</feature>
<feature type="region of interest" description="Disordered" evidence="1">
    <location>
        <begin position="1"/>
        <end position="22"/>
    </location>
</feature>
<feature type="compositionally biased region" description="Polar residues" evidence="1">
    <location>
        <begin position="795"/>
        <end position="844"/>
    </location>
</feature>
<feature type="region of interest" description="Disordered" evidence="1">
    <location>
        <begin position="645"/>
        <end position="695"/>
    </location>
</feature>
<dbReference type="AlphaFoldDB" id="A0A8H5MFG3"/>
<feature type="compositionally biased region" description="Low complexity" evidence="1">
    <location>
        <begin position="439"/>
        <end position="454"/>
    </location>
</feature>
<gene>
    <name evidence="2" type="ORF">D9757_001701</name>
</gene>
<feature type="compositionally biased region" description="Low complexity" evidence="1">
    <location>
        <begin position="115"/>
        <end position="127"/>
    </location>
</feature>
<feature type="compositionally biased region" description="Low complexity" evidence="1">
    <location>
        <begin position="1046"/>
        <end position="1068"/>
    </location>
</feature>
<feature type="compositionally biased region" description="Low complexity" evidence="1">
    <location>
        <begin position="542"/>
        <end position="558"/>
    </location>
</feature>
<feature type="region of interest" description="Disordered" evidence="1">
    <location>
        <begin position="345"/>
        <end position="413"/>
    </location>
</feature>
<feature type="compositionally biased region" description="Basic residues" evidence="1">
    <location>
        <begin position="1180"/>
        <end position="1190"/>
    </location>
</feature>
<dbReference type="Proteomes" id="UP000518752">
    <property type="component" value="Unassembled WGS sequence"/>
</dbReference>
<feature type="compositionally biased region" description="Polar residues" evidence="1">
    <location>
        <begin position="652"/>
        <end position="665"/>
    </location>
</feature>
<accession>A0A8H5MFG3</accession>
<feature type="compositionally biased region" description="Polar residues" evidence="1">
    <location>
        <begin position="757"/>
        <end position="781"/>
    </location>
</feature>
<organism evidence="2 3">
    <name type="scientific">Collybiopsis confluens</name>
    <dbReference type="NCBI Taxonomy" id="2823264"/>
    <lineage>
        <taxon>Eukaryota</taxon>
        <taxon>Fungi</taxon>
        <taxon>Dikarya</taxon>
        <taxon>Basidiomycota</taxon>
        <taxon>Agaricomycotina</taxon>
        <taxon>Agaricomycetes</taxon>
        <taxon>Agaricomycetidae</taxon>
        <taxon>Agaricales</taxon>
        <taxon>Marasmiineae</taxon>
        <taxon>Omphalotaceae</taxon>
        <taxon>Collybiopsis</taxon>
    </lineage>
</organism>
<comment type="caution">
    <text evidence="2">The sequence shown here is derived from an EMBL/GenBank/DDBJ whole genome shotgun (WGS) entry which is preliminary data.</text>
</comment>
<feature type="compositionally biased region" description="Basic and acidic residues" evidence="1">
    <location>
        <begin position="366"/>
        <end position="375"/>
    </location>
</feature>
<feature type="compositionally biased region" description="Basic residues" evidence="1">
    <location>
        <begin position="459"/>
        <end position="470"/>
    </location>
</feature>
<protein>
    <submittedName>
        <fullName evidence="2">Uncharacterized protein</fullName>
    </submittedName>
</protein>
<reference evidence="2 3" key="1">
    <citation type="journal article" date="2020" name="ISME J.">
        <title>Uncovering the hidden diversity of litter-decomposition mechanisms in mushroom-forming fungi.</title>
        <authorList>
            <person name="Floudas D."/>
            <person name="Bentzer J."/>
            <person name="Ahren D."/>
            <person name="Johansson T."/>
            <person name="Persson P."/>
            <person name="Tunlid A."/>
        </authorList>
    </citation>
    <scope>NUCLEOTIDE SEQUENCE [LARGE SCALE GENOMIC DNA]</scope>
    <source>
        <strain evidence="2 3">CBS 406.79</strain>
    </source>
</reference>
<feature type="compositionally biased region" description="Low complexity" evidence="1">
    <location>
        <begin position="745"/>
        <end position="756"/>
    </location>
</feature>
<sequence>MIPMSNSSNFDRRRLGQSHRRPLVRSNSSLLGSIKNFVAAPFARLFTGSPNEFDDPNDISGKRRLIVNGKVNNNDITEDGPAPAKRMRVRSPESDSPPRSPSYLDPPGSAFQLGNNNNLSNNSSSRSAPVSAPSDTLPDPSAYNARSTISPLRNHFSRNMSIDSIPSQQSGPLSRDIIMQSLSSIPGDRSVSIRASSRDSLPPHSFRMRDSSTPQPHKSVTRKPIRDLSEPPPMTALHSNPVFVRGPSQIPESHTLSKPVATLGSLVDSQRIVRSPSRQRSLLFGSSQTSAEPQAMAAERTLHELDFYKTPLVPTRIRSRMPSSVAASASSSNITDMFARKHSLILMGDHDRPSRSSKREKRQKAKGKEVRESNETKPYAGTTGIRKRLAKVKGDNEGPGLSPPETTVADKAIDSPLTVKEPVLQDIPVPPPMEKDNFSVVTSSSTSAPAHQSSLRVGRAARSHLSRPVKKFSASYDDDEDKVTDETKKDLEMLEQAAKQVPSFDIPAGFTFAKEVSSLPVEVGAVKELPISALPFSLTNASTPSAAHAAEPPSSGAPLFGPAFDAVPASPQPTDDSVRAPGSKALVPAKKVPDFFASSKAFASQSPSKAAAISMPTLLAPTLPEAPTAASSVFSFAPVMPSFEGEKPKVAESNSALPTISSTAPSLPDFDKQRESQGFSFGSMPPAEERADLKPTFSFGAPVMTFGKAPDVAQIAPASGPSSFSSGPTASSPDDTPKLSFSLEAPSTSFTPASSPLGTANESGVPSGSILFGTSSKSSSLFGAPIESPKLTGSLLGQSSSPAKTSDSSIFTFGQPASGTGSSSSQTLPKSLFGTQPSKSTESRSAFGDANNGGLISPFSFAPPTAGTPTDQPKPLFGGSDGTGDNSKLTRFTFGGSSSAPSTSAGASPSSFSFGNASSSSAGAGTSFSFGVTPARPITPPNQDQEVRMEESPTRDVQPKPVEPRPSLNGFSFGSAPAPLPNTSSLFGQPSVVPSAGFSFGQPAGDPFSAVKTDEKPESKPFGPSSQASSPFSFGRTAENDPPRPSTAGSFSFGSSSSSNTGPGPTFSFGAPSNNVAPSNPFASAQSSSSSFGQAPSSSFSFGAPSVSNSGGNNPFMFGSQPASPATPSSGLPISGFGSATSNPFGAPTSHNTGFGAPSTPTSGGNLFTIGAAPADSGRQFKKLPSRKKR</sequence>
<feature type="compositionally biased region" description="Polar residues" evidence="1">
    <location>
        <begin position="1121"/>
        <end position="1166"/>
    </location>
</feature>
<dbReference type="EMBL" id="JAACJN010000008">
    <property type="protein sequence ID" value="KAF5391899.1"/>
    <property type="molecule type" value="Genomic_DNA"/>
</dbReference>